<dbReference type="PANTHER" id="PTHR30151">
    <property type="entry name" value="ALKANE SULFONATE ABC TRANSPORTER-RELATED, MEMBRANE SUBUNIT"/>
    <property type="match status" value="1"/>
</dbReference>
<keyword evidence="2 7" id="KW-0813">Transport</keyword>
<evidence type="ECO:0000256" key="5">
    <source>
        <dbReference type="ARBA" id="ARBA00022989"/>
    </source>
</evidence>
<keyword evidence="10" id="KW-1185">Reference proteome</keyword>
<dbReference type="Proteomes" id="UP000249130">
    <property type="component" value="Unassembled WGS sequence"/>
</dbReference>
<protein>
    <submittedName>
        <fullName evidence="9">ABC transporter permease</fullName>
    </submittedName>
</protein>
<accession>A0A327KXT1</accession>
<comment type="subcellular location">
    <subcellularLocation>
        <location evidence="1 7">Cell membrane</location>
        <topology evidence="1 7">Multi-pass membrane protein</topology>
    </subcellularLocation>
</comment>
<dbReference type="GO" id="GO:0055085">
    <property type="term" value="P:transmembrane transport"/>
    <property type="evidence" value="ECO:0007669"/>
    <property type="project" value="InterPro"/>
</dbReference>
<evidence type="ECO:0000256" key="6">
    <source>
        <dbReference type="ARBA" id="ARBA00023136"/>
    </source>
</evidence>
<dbReference type="PROSITE" id="PS50928">
    <property type="entry name" value="ABC_TM1"/>
    <property type="match status" value="1"/>
</dbReference>
<dbReference type="OrthoDB" id="9786495at2"/>
<feature type="transmembrane region" description="Helical" evidence="7">
    <location>
        <begin position="126"/>
        <end position="147"/>
    </location>
</feature>
<feature type="transmembrane region" description="Helical" evidence="7">
    <location>
        <begin position="221"/>
        <end position="243"/>
    </location>
</feature>
<gene>
    <name evidence="9" type="ORF">CH341_18990</name>
</gene>
<dbReference type="GO" id="GO:0005886">
    <property type="term" value="C:plasma membrane"/>
    <property type="evidence" value="ECO:0007669"/>
    <property type="project" value="UniProtKB-SubCell"/>
</dbReference>
<name>A0A327KXT1_9BRAD</name>
<keyword evidence="4 7" id="KW-0812">Transmembrane</keyword>
<organism evidence="9 10">
    <name type="scientific">Rhodoplanes roseus</name>
    <dbReference type="NCBI Taxonomy" id="29409"/>
    <lineage>
        <taxon>Bacteria</taxon>
        <taxon>Pseudomonadati</taxon>
        <taxon>Pseudomonadota</taxon>
        <taxon>Alphaproteobacteria</taxon>
        <taxon>Hyphomicrobiales</taxon>
        <taxon>Nitrobacteraceae</taxon>
        <taxon>Rhodoplanes</taxon>
    </lineage>
</organism>
<evidence type="ECO:0000256" key="4">
    <source>
        <dbReference type="ARBA" id="ARBA00022692"/>
    </source>
</evidence>
<evidence type="ECO:0000259" key="8">
    <source>
        <dbReference type="PROSITE" id="PS50928"/>
    </source>
</evidence>
<dbReference type="RefSeq" id="WP_111420579.1">
    <property type="nucleotide sequence ID" value="NZ_NPEX01000145.1"/>
</dbReference>
<keyword evidence="5 7" id="KW-1133">Transmembrane helix</keyword>
<dbReference type="InterPro" id="IPR035906">
    <property type="entry name" value="MetI-like_sf"/>
</dbReference>
<dbReference type="EMBL" id="NPEX01000145">
    <property type="protein sequence ID" value="RAI42543.1"/>
    <property type="molecule type" value="Genomic_DNA"/>
</dbReference>
<comment type="similarity">
    <text evidence="7">Belongs to the binding-protein-dependent transport system permease family.</text>
</comment>
<dbReference type="Pfam" id="PF00528">
    <property type="entry name" value="BPD_transp_1"/>
    <property type="match status" value="1"/>
</dbReference>
<evidence type="ECO:0000313" key="10">
    <source>
        <dbReference type="Proteomes" id="UP000249130"/>
    </source>
</evidence>
<evidence type="ECO:0000256" key="1">
    <source>
        <dbReference type="ARBA" id="ARBA00004651"/>
    </source>
</evidence>
<comment type="caution">
    <text evidence="9">The sequence shown here is derived from an EMBL/GenBank/DDBJ whole genome shotgun (WGS) entry which is preliminary data.</text>
</comment>
<keyword evidence="6 7" id="KW-0472">Membrane</keyword>
<evidence type="ECO:0000256" key="3">
    <source>
        <dbReference type="ARBA" id="ARBA00022475"/>
    </source>
</evidence>
<feature type="transmembrane region" description="Helical" evidence="7">
    <location>
        <begin position="178"/>
        <end position="201"/>
    </location>
</feature>
<dbReference type="PANTHER" id="PTHR30151:SF20">
    <property type="entry name" value="ABC TRANSPORTER PERMEASE PROTEIN HI_0355-RELATED"/>
    <property type="match status" value="1"/>
</dbReference>
<feature type="transmembrane region" description="Helical" evidence="7">
    <location>
        <begin position="12"/>
        <end position="32"/>
    </location>
</feature>
<evidence type="ECO:0000256" key="2">
    <source>
        <dbReference type="ARBA" id="ARBA00022448"/>
    </source>
</evidence>
<feature type="transmembrane region" description="Helical" evidence="7">
    <location>
        <begin position="98"/>
        <end position="120"/>
    </location>
</feature>
<dbReference type="SUPFAM" id="SSF161098">
    <property type="entry name" value="MetI-like"/>
    <property type="match status" value="1"/>
</dbReference>
<dbReference type="Gene3D" id="1.10.3720.10">
    <property type="entry name" value="MetI-like"/>
    <property type="match status" value="1"/>
</dbReference>
<sequence length="265" mass="28386">MTRKQWRRLETAMPWIVIIGALVVWELAVDLFDVRQFILPAPSDIVVALIQYREPIMASALFTLVNTLAGFGIGVVVGLFIGIVIGSSRLAYAGLYPILVGINSVPKAAVVPILVLWMGIGQPPAIITAFLLCFFPIAVNVATGLATTEPEMEDVLRSLGASKLDILWKVGIPRSLPYFFASLKVAITLAFVGAVISETIASNDGIGYLMLQAASQFRTPLMFAGVTVIAAMGIATYLIFVLVEKRFTGWATRKQDAVALGTGGG</sequence>
<feature type="transmembrane region" description="Helical" evidence="7">
    <location>
        <begin position="61"/>
        <end position="86"/>
    </location>
</feature>
<evidence type="ECO:0000256" key="7">
    <source>
        <dbReference type="RuleBase" id="RU363032"/>
    </source>
</evidence>
<dbReference type="AlphaFoldDB" id="A0A327KXT1"/>
<reference evidence="9 10" key="1">
    <citation type="submission" date="2017-07" db="EMBL/GenBank/DDBJ databases">
        <title>Draft Genome Sequences of Select Purple Nonsulfur Bacteria.</title>
        <authorList>
            <person name="Lasarre B."/>
            <person name="Mckinlay J.B."/>
        </authorList>
    </citation>
    <scope>NUCLEOTIDE SEQUENCE [LARGE SCALE GENOMIC DNA]</scope>
    <source>
        <strain evidence="9 10">DSM 5909</strain>
    </source>
</reference>
<dbReference type="InterPro" id="IPR000515">
    <property type="entry name" value="MetI-like"/>
</dbReference>
<proteinExistence type="inferred from homology"/>
<evidence type="ECO:0000313" key="9">
    <source>
        <dbReference type="EMBL" id="RAI42543.1"/>
    </source>
</evidence>
<feature type="domain" description="ABC transmembrane type-1" evidence="8">
    <location>
        <begin position="60"/>
        <end position="240"/>
    </location>
</feature>
<keyword evidence="3" id="KW-1003">Cell membrane</keyword>
<dbReference type="CDD" id="cd06261">
    <property type="entry name" value="TM_PBP2"/>
    <property type="match status" value="1"/>
</dbReference>